<keyword evidence="2" id="KW-0808">Transferase</keyword>
<dbReference type="Proteomes" id="UP000192520">
    <property type="component" value="Unassembled WGS sequence"/>
</dbReference>
<protein>
    <submittedName>
        <fullName evidence="2">tRNA (Adenosine(37)-N6)-threonylcarbamoyltransferase complex dimerization subunit type 1 TsaB</fullName>
    </submittedName>
</protein>
<organism evidence="2 3">
    <name type="scientific">candidate division CPR3 bacterium 4484_211</name>
    <dbReference type="NCBI Taxonomy" id="1968527"/>
    <lineage>
        <taxon>Bacteria</taxon>
        <taxon>Bacteria division CPR3</taxon>
    </lineage>
</organism>
<dbReference type="InterPro" id="IPR022496">
    <property type="entry name" value="T6A_TsaB"/>
</dbReference>
<accession>A0A1W9NXD5</accession>
<name>A0A1W9NXD5_UNCC3</name>
<dbReference type="GO" id="GO:0002949">
    <property type="term" value="P:tRNA threonylcarbamoyladenosine modification"/>
    <property type="evidence" value="ECO:0007669"/>
    <property type="project" value="InterPro"/>
</dbReference>
<dbReference type="Gene3D" id="3.30.420.40">
    <property type="match status" value="1"/>
</dbReference>
<reference evidence="3" key="1">
    <citation type="submission" date="2017-03" db="EMBL/GenBank/DDBJ databases">
        <title>Novel pathways for hydrocarbon cycling and metabolic interdependencies in hydrothermal sediment communities.</title>
        <authorList>
            <person name="Dombrowski N."/>
            <person name="Seitz K."/>
            <person name="Teske A."/>
            <person name="Baker B."/>
        </authorList>
    </citation>
    <scope>NUCLEOTIDE SEQUENCE [LARGE SCALE GENOMIC DNA]</scope>
</reference>
<evidence type="ECO:0000259" key="1">
    <source>
        <dbReference type="Pfam" id="PF00814"/>
    </source>
</evidence>
<dbReference type="InterPro" id="IPR000905">
    <property type="entry name" value="Gcp-like_dom"/>
</dbReference>
<dbReference type="NCBIfam" id="TIGR03725">
    <property type="entry name" value="T6A_YeaZ"/>
    <property type="match status" value="1"/>
</dbReference>
<dbReference type="GO" id="GO:0016740">
    <property type="term" value="F:transferase activity"/>
    <property type="evidence" value="ECO:0007669"/>
    <property type="project" value="UniProtKB-KW"/>
</dbReference>
<proteinExistence type="predicted"/>
<dbReference type="InterPro" id="IPR043129">
    <property type="entry name" value="ATPase_NBD"/>
</dbReference>
<comment type="caution">
    <text evidence="2">The sequence shown here is derived from an EMBL/GenBank/DDBJ whole genome shotgun (WGS) entry which is preliminary data.</text>
</comment>
<gene>
    <name evidence="2" type="ORF">B5M47_03060</name>
</gene>
<dbReference type="STRING" id="1968527.B5M47_03060"/>
<dbReference type="AlphaFoldDB" id="A0A1W9NXD5"/>
<dbReference type="SUPFAM" id="SSF53067">
    <property type="entry name" value="Actin-like ATPase domain"/>
    <property type="match status" value="1"/>
</dbReference>
<sequence>MLLSINTSNFNHCHLALYDKKKLVDKTSFISQKNLSQKLLPKIRELLDKNKIELSALTAIKVNTGPGSFTGLRIGIAVANALAFALGIPVNNLPLGKVAEPKYGKEPNITPPLPHLTTTGN</sequence>
<dbReference type="Pfam" id="PF00814">
    <property type="entry name" value="TsaD"/>
    <property type="match status" value="1"/>
</dbReference>
<evidence type="ECO:0000313" key="2">
    <source>
        <dbReference type="EMBL" id="OQX50806.1"/>
    </source>
</evidence>
<dbReference type="EMBL" id="MZGJ01000018">
    <property type="protein sequence ID" value="OQX50806.1"/>
    <property type="molecule type" value="Genomic_DNA"/>
</dbReference>
<feature type="domain" description="Gcp-like" evidence="1">
    <location>
        <begin position="31"/>
        <end position="90"/>
    </location>
</feature>
<evidence type="ECO:0000313" key="3">
    <source>
        <dbReference type="Proteomes" id="UP000192520"/>
    </source>
</evidence>